<feature type="coiled-coil region" evidence="1">
    <location>
        <begin position="596"/>
        <end position="648"/>
    </location>
</feature>
<feature type="non-terminal residue" evidence="2">
    <location>
        <position position="1"/>
    </location>
</feature>
<proteinExistence type="predicted"/>
<evidence type="ECO:0000313" key="2">
    <source>
        <dbReference type="EMBL" id="JAP90273.1"/>
    </source>
</evidence>
<dbReference type="AlphaFoldDB" id="A0A146K045"/>
<keyword evidence="1" id="KW-0175">Coiled coil</keyword>
<name>A0A146K045_9EUKA</name>
<feature type="coiled-coil region" evidence="1">
    <location>
        <begin position="370"/>
        <end position="437"/>
    </location>
</feature>
<evidence type="ECO:0000256" key="1">
    <source>
        <dbReference type="SAM" id="Coils"/>
    </source>
</evidence>
<gene>
    <name evidence="2" type="ORF">TPC1_30232</name>
</gene>
<sequence>ELEVENQVQIALNFLNKPLNSVQNDLVQKDFVQLYLKEIKVLQQSIQTQELFNLEESVFFTVYFFKLTKNFVLKLLNLVFSKNGADLNLQYRIANGQFTKTSIFTVLSGQKNGLLEILNQFLDQKRAVNYKLADFSFDCQIELQQDQSIQEKDILFNETIDLINKQNKNKQIPVYKLGQMLTGYSKQQQADLIENLQKFYLANQRTKLQGDVNEQITGIFHQDYLAQLNQSLKSFQPRQKQVSYLKFVPGCSGVASLIQQQQLFEQIQSENEFLQSPALKAFYSQLMAASQPVQFSGVVGYVSNLWVSQLYQQLLIDLQKEFQVDQTKLQQKMYELMAFNKLQTSQKEQKFQNLDAGVDTFMNHQSQISIQKFKNTINQLKLSLKNIQNYALKAPEILQILIKKIYQDSLHSLQQQLLLLQQQNEDLNLQMQNQANAALSANLQQNYESLYQQTQLGIFQELKQLESDLFQTQQQQKDEALMLEKRLQFQEMRIVNIDQKIQQCLELQQSELTRLKNLVKNMEIVNFERQDIANKDYTHLQQDLVYSTREEAVLAQQMRTMGFQDAREVQLKKKDENLQSLQAFNDQIFEKVCIDVPKLKEALQTQNQKLKELQEFLDSKKIEKEVENKQFEHQKNELMVELVQLKQQRIEAVEIVNKMSQQIEGVNQQKLTQTLQVEQNVKQKINTAQNQVYQLRTQLSRKKEKLAQMVELQKIYNEEQEKRKGIM</sequence>
<dbReference type="EMBL" id="GDID01006333">
    <property type="protein sequence ID" value="JAP90273.1"/>
    <property type="molecule type" value="Transcribed_RNA"/>
</dbReference>
<organism evidence="2">
    <name type="scientific">Trepomonas sp. PC1</name>
    <dbReference type="NCBI Taxonomy" id="1076344"/>
    <lineage>
        <taxon>Eukaryota</taxon>
        <taxon>Metamonada</taxon>
        <taxon>Diplomonadida</taxon>
        <taxon>Hexamitidae</taxon>
        <taxon>Hexamitinae</taxon>
        <taxon>Trepomonas</taxon>
    </lineage>
</organism>
<accession>A0A146K045</accession>
<reference evidence="2" key="1">
    <citation type="submission" date="2015-07" db="EMBL/GenBank/DDBJ databases">
        <title>Adaptation to a free-living lifestyle via gene acquisitions in the diplomonad Trepomonas sp. PC1.</title>
        <authorList>
            <person name="Xu F."/>
            <person name="Jerlstrom-Hultqvist J."/>
            <person name="Kolisko M."/>
            <person name="Simpson A.G.B."/>
            <person name="Roger A.J."/>
            <person name="Svard S.G."/>
            <person name="Andersson J.O."/>
        </authorList>
    </citation>
    <scope>NUCLEOTIDE SEQUENCE</scope>
    <source>
        <strain evidence="2">PC1</strain>
    </source>
</reference>
<feature type="coiled-coil region" evidence="1">
    <location>
        <begin position="685"/>
        <end position="722"/>
    </location>
</feature>
<protein>
    <submittedName>
        <fullName evidence="2">Uncharacterized protein</fullName>
    </submittedName>
</protein>